<feature type="transmembrane region" description="Helical" evidence="1">
    <location>
        <begin position="12"/>
        <end position="31"/>
    </location>
</feature>
<feature type="transmembrane region" description="Helical" evidence="1">
    <location>
        <begin position="108"/>
        <end position="128"/>
    </location>
</feature>
<keyword evidence="1" id="KW-0472">Membrane</keyword>
<proteinExistence type="predicted"/>
<organism evidence="2 3">
    <name type="scientific">Sphingomonas populi</name>
    <dbReference type="NCBI Taxonomy" id="2484750"/>
    <lineage>
        <taxon>Bacteria</taxon>
        <taxon>Pseudomonadati</taxon>
        <taxon>Pseudomonadota</taxon>
        <taxon>Alphaproteobacteria</taxon>
        <taxon>Sphingomonadales</taxon>
        <taxon>Sphingomonadaceae</taxon>
        <taxon>Sphingomonas</taxon>
    </lineage>
</organism>
<feature type="transmembrane region" description="Helical" evidence="1">
    <location>
        <begin position="43"/>
        <end position="63"/>
    </location>
</feature>
<sequence>MRSVAARRYNRSVLWLSGAYVVLLLGISILFKRNLLGGPIAYPAALLPALPIIGIFAAIGRFIAEETDEYQRMLLIRQTLVATGFALTVATVWGFLESFDLIGHADGYYVAVLWFGGLGLGSCVNRWWERRA</sequence>
<accession>A0A4Q6XGS6</accession>
<protein>
    <submittedName>
        <fullName evidence="2">Uncharacterized protein</fullName>
    </submittedName>
</protein>
<dbReference type="AlphaFoldDB" id="A0A4Q6XGS6"/>
<dbReference type="RefSeq" id="WP_130160503.1">
    <property type="nucleotide sequence ID" value="NZ_SGIS01000092.1"/>
</dbReference>
<dbReference type="Proteomes" id="UP000292085">
    <property type="component" value="Unassembled WGS sequence"/>
</dbReference>
<keyword evidence="3" id="KW-1185">Reference proteome</keyword>
<name>A0A4Q6XGS6_9SPHN</name>
<reference evidence="2 3" key="1">
    <citation type="submission" date="2019-02" db="EMBL/GenBank/DDBJ databases">
        <authorList>
            <person name="Li Y."/>
        </authorList>
    </citation>
    <scope>NUCLEOTIDE SEQUENCE [LARGE SCALE GENOMIC DNA]</scope>
    <source>
        <strain evidence="2 3">3-7</strain>
    </source>
</reference>
<evidence type="ECO:0000313" key="2">
    <source>
        <dbReference type="EMBL" id="RZF59091.1"/>
    </source>
</evidence>
<keyword evidence="1" id="KW-1133">Transmembrane helix</keyword>
<gene>
    <name evidence="2" type="ORF">EWE75_23645</name>
</gene>
<comment type="caution">
    <text evidence="2">The sequence shown here is derived from an EMBL/GenBank/DDBJ whole genome shotgun (WGS) entry which is preliminary data.</text>
</comment>
<dbReference type="EMBL" id="SGIS01000092">
    <property type="protein sequence ID" value="RZF59091.1"/>
    <property type="molecule type" value="Genomic_DNA"/>
</dbReference>
<dbReference type="OrthoDB" id="119964at2"/>
<evidence type="ECO:0000256" key="1">
    <source>
        <dbReference type="SAM" id="Phobius"/>
    </source>
</evidence>
<feature type="transmembrane region" description="Helical" evidence="1">
    <location>
        <begin position="75"/>
        <end position="96"/>
    </location>
</feature>
<keyword evidence="1" id="KW-0812">Transmembrane</keyword>
<evidence type="ECO:0000313" key="3">
    <source>
        <dbReference type="Proteomes" id="UP000292085"/>
    </source>
</evidence>